<dbReference type="InterPro" id="IPR006692">
    <property type="entry name" value="Beta-prop_COPA/B_2nd"/>
</dbReference>
<dbReference type="EnsemblPlants" id="MELO3C028024.2.1">
    <property type="protein sequence ID" value="MELO3C028024.2.1"/>
    <property type="gene ID" value="MELO3C028024.2"/>
</dbReference>
<protein>
    <recommendedName>
        <fullName evidence="1">COPA/B second beta-propeller domain-containing protein</fullName>
    </recommendedName>
</protein>
<dbReference type="Pfam" id="PF04053">
    <property type="entry name" value="B-prop_COPA_B_2nd"/>
    <property type="match status" value="1"/>
</dbReference>
<evidence type="ECO:0000259" key="1">
    <source>
        <dbReference type="Pfam" id="PF04053"/>
    </source>
</evidence>
<dbReference type="GO" id="GO:0016192">
    <property type="term" value="P:vesicle-mediated transport"/>
    <property type="evidence" value="ECO:0007669"/>
    <property type="project" value="InterPro"/>
</dbReference>
<proteinExistence type="predicted"/>
<feature type="domain" description="COPA/B second beta-propeller" evidence="1">
    <location>
        <begin position="16"/>
        <end position="79"/>
    </location>
</feature>
<accession>A0A9I9E382</accession>
<reference evidence="2" key="1">
    <citation type="submission" date="2023-03" db="UniProtKB">
        <authorList>
            <consortium name="EnsemblPlants"/>
        </authorList>
    </citation>
    <scope>IDENTIFICATION</scope>
</reference>
<evidence type="ECO:0000313" key="2">
    <source>
        <dbReference type="EnsemblPlants" id="MELO3C028024.2.1"/>
    </source>
</evidence>
<dbReference type="GO" id="GO:0005198">
    <property type="term" value="F:structural molecule activity"/>
    <property type="evidence" value="ECO:0007669"/>
    <property type="project" value="InterPro"/>
</dbReference>
<dbReference type="GO" id="GO:0006886">
    <property type="term" value="P:intracellular protein transport"/>
    <property type="evidence" value="ECO:0007669"/>
    <property type="project" value="InterPro"/>
</dbReference>
<dbReference type="Gramene" id="MELO3C028024.2.1">
    <property type="protein sequence ID" value="MELO3C028024.2.1"/>
    <property type="gene ID" value="MELO3C028024.2"/>
</dbReference>
<dbReference type="GO" id="GO:0030117">
    <property type="term" value="C:membrane coat"/>
    <property type="evidence" value="ECO:0007669"/>
    <property type="project" value="InterPro"/>
</dbReference>
<dbReference type="AlphaFoldDB" id="A0A9I9E382"/>
<organism evidence="2">
    <name type="scientific">Cucumis melo</name>
    <name type="common">Muskmelon</name>
    <dbReference type="NCBI Taxonomy" id="3656"/>
    <lineage>
        <taxon>Eukaryota</taxon>
        <taxon>Viridiplantae</taxon>
        <taxon>Streptophyta</taxon>
        <taxon>Embryophyta</taxon>
        <taxon>Tracheophyta</taxon>
        <taxon>Spermatophyta</taxon>
        <taxon>Magnoliopsida</taxon>
        <taxon>eudicotyledons</taxon>
        <taxon>Gunneridae</taxon>
        <taxon>Pentapetalae</taxon>
        <taxon>rosids</taxon>
        <taxon>fabids</taxon>
        <taxon>Cucurbitales</taxon>
        <taxon>Cucurbitaceae</taxon>
        <taxon>Benincaseae</taxon>
        <taxon>Cucumis</taxon>
    </lineage>
</organism>
<sequence length="88" mass="10193">MKSKELSLFYVVPLLAEHIYGGTLLAMCTNDFICFYDWAESRLISRIDVNVKNLYWADSGDFVAIASDTSFYILKYNVRILVMPLRSR</sequence>
<name>A0A9I9E382_CUCME</name>